<evidence type="ECO:0000259" key="2">
    <source>
        <dbReference type="Pfam" id="PF13968"/>
    </source>
</evidence>
<gene>
    <name evidence="3" type="ORF">F0562_008893</name>
</gene>
<proteinExistence type="predicted"/>
<keyword evidence="1" id="KW-0812">Transmembrane</keyword>
<accession>A0A5J5AA16</accession>
<feature type="transmembrane region" description="Helical" evidence="1">
    <location>
        <begin position="89"/>
        <end position="106"/>
    </location>
</feature>
<dbReference type="EMBL" id="CM018046">
    <property type="protein sequence ID" value="KAA8526878.1"/>
    <property type="molecule type" value="Genomic_DNA"/>
</dbReference>
<dbReference type="InterPro" id="IPR025315">
    <property type="entry name" value="DUF4220"/>
</dbReference>
<evidence type="ECO:0000313" key="3">
    <source>
        <dbReference type="EMBL" id="KAA8526878.1"/>
    </source>
</evidence>
<dbReference type="AlphaFoldDB" id="A0A5J5AA16"/>
<dbReference type="Proteomes" id="UP000325577">
    <property type="component" value="Linkage Group LG3"/>
</dbReference>
<keyword evidence="1" id="KW-0472">Membrane</keyword>
<feature type="domain" description="DUF4220" evidence="2">
    <location>
        <begin position="82"/>
        <end position="142"/>
    </location>
</feature>
<sequence>MAFSIQNMVETLWDEWNVHVAVLISLFFQVVLIFLATARKRTGNIIVNLIIWSAYMVADWVPVFAIGLISNGQRLSSSLLQFSMFSQSVPNEFWILTVLMFLAGAIKYAEQTRALYLACFVNFKDSMVNTKPNYARLMEEYTIRSAAPAQVPVQIANEPESGT</sequence>
<dbReference type="PANTHER" id="PTHR31325">
    <property type="entry name" value="OS01G0798800 PROTEIN-RELATED"/>
    <property type="match status" value="1"/>
</dbReference>
<evidence type="ECO:0000313" key="4">
    <source>
        <dbReference type="Proteomes" id="UP000325577"/>
    </source>
</evidence>
<keyword evidence="1" id="KW-1133">Transmembrane helix</keyword>
<dbReference type="OrthoDB" id="1689146at2759"/>
<name>A0A5J5AA16_9ASTE</name>
<protein>
    <recommendedName>
        <fullName evidence="2">DUF4220 domain-containing protein</fullName>
    </recommendedName>
</protein>
<reference evidence="3 4" key="1">
    <citation type="submission" date="2019-09" db="EMBL/GenBank/DDBJ databases">
        <title>A chromosome-level genome assembly of the Chinese tupelo Nyssa sinensis.</title>
        <authorList>
            <person name="Yang X."/>
            <person name="Kang M."/>
            <person name="Yang Y."/>
            <person name="Xiong H."/>
            <person name="Wang M."/>
            <person name="Zhang Z."/>
            <person name="Wang Z."/>
            <person name="Wu H."/>
            <person name="Ma T."/>
            <person name="Liu J."/>
            <person name="Xi Z."/>
        </authorList>
    </citation>
    <scope>NUCLEOTIDE SEQUENCE [LARGE SCALE GENOMIC DNA]</scope>
    <source>
        <strain evidence="3">J267</strain>
        <tissue evidence="3">Leaf</tissue>
    </source>
</reference>
<feature type="transmembrane region" description="Helical" evidence="1">
    <location>
        <begin position="20"/>
        <end position="38"/>
    </location>
</feature>
<organism evidence="3 4">
    <name type="scientific">Nyssa sinensis</name>
    <dbReference type="NCBI Taxonomy" id="561372"/>
    <lineage>
        <taxon>Eukaryota</taxon>
        <taxon>Viridiplantae</taxon>
        <taxon>Streptophyta</taxon>
        <taxon>Embryophyta</taxon>
        <taxon>Tracheophyta</taxon>
        <taxon>Spermatophyta</taxon>
        <taxon>Magnoliopsida</taxon>
        <taxon>eudicotyledons</taxon>
        <taxon>Gunneridae</taxon>
        <taxon>Pentapetalae</taxon>
        <taxon>asterids</taxon>
        <taxon>Cornales</taxon>
        <taxon>Nyssaceae</taxon>
        <taxon>Nyssa</taxon>
    </lineage>
</organism>
<dbReference type="Pfam" id="PF13968">
    <property type="entry name" value="DUF4220"/>
    <property type="match status" value="1"/>
</dbReference>
<evidence type="ECO:0000256" key="1">
    <source>
        <dbReference type="SAM" id="Phobius"/>
    </source>
</evidence>
<feature type="transmembrane region" description="Helical" evidence="1">
    <location>
        <begin position="45"/>
        <end position="69"/>
    </location>
</feature>
<keyword evidence="4" id="KW-1185">Reference proteome</keyword>